<dbReference type="InterPro" id="IPR011527">
    <property type="entry name" value="ABC1_TM_dom"/>
</dbReference>
<feature type="transmembrane region" description="Helical" evidence="7">
    <location>
        <begin position="73"/>
        <end position="101"/>
    </location>
</feature>
<feature type="transmembrane region" description="Helical" evidence="7">
    <location>
        <begin position="153"/>
        <end position="172"/>
    </location>
</feature>
<accession>A0ABZ3C7I6</accession>
<dbReference type="InterPro" id="IPR003439">
    <property type="entry name" value="ABC_transporter-like_ATP-bd"/>
</dbReference>
<feature type="transmembrane region" description="Helical" evidence="7">
    <location>
        <begin position="34"/>
        <end position="53"/>
    </location>
</feature>
<dbReference type="SUPFAM" id="SSF52540">
    <property type="entry name" value="P-loop containing nucleoside triphosphate hydrolases"/>
    <property type="match status" value="1"/>
</dbReference>
<sequence length="610" mass="65454">MPSHVSSAERIGDLLTDPPTHPLRRLLLILRSDPRAMVVAFLGTVVASLASLVQPALTGSLVGALQSLDMPQLITMGSLLVGAALFASLVTAGVNLVVAYAGNRLVRTFRDQSAAIALRVPAEKLVEHPTADLVARCSIDSDKMGEVFTRGPIQALGSMVLVVGSLVQMVVLDPILTVSAVGLCVLALVVIIVSSSRLTGVAFERQEAQGAYVAEMTRALDSVLTIRAFVANAFAIGRLSGTSQRLQDASNKSARAQAFMEPMVSALVQGTMLVIILIAFARVQTGALAVDSLVAFFMYTMLLIGPIAGSTDTVMLMAETLGALKRLVELKAVTERLPRDTQLIRAELDAMSLEEYGNRPRANPDVIEGDISFRNVSVRYATGGSTDREHAIADVSFDVRAGSWVVLTGTSGSGKSTILSLMERFLVPSQGLILVDGVPIEDRDEDVYRSQIGYIEQACPLFAGTVRDNLLLGRTDISDEACWEMVDHVGLLGTIRDRDEGLDAPVGESAYAFSGGERQRLAIARTLLRSPRMLLLDEITSGLDVLNRMQIMELIRTTMGDITVLAAGHGRFGTDWADQVLVMDRGRLVENGHPTEVAARSSLFRSLIAQ</sequence>
<reference evidence="10 11" key="1">
    <citation type="journal article" date="2023" name="Environ Microbiome">
        <title>A coral-associated actinobacterium mitigates coral bleaching under heat stress.</title>
        <authorList>
            <person name="Li J."/>
            <person name="Zou Y."/>
            <person name="Li Q."/>
            <person name="Zhang J."/>
            <person name="Bourne D.G."/>
            <person name="Lyu Y."/>
            <person name="Liu C."/>
            <person name="Zhang S."/>
        </authorList>
    </citation>
    <scope>NUCLEOTIDE SEQUENCE [LARGE SCALE GENOMIC DNA]</scope>
    <source>
        <strain evidence="10 11">SCSIO 13291</strain>
    </source>
</reference>
<evidence type="ECO:0000256" key="4">
    <source>
        <dbReference type="ARBA" id="ARBA00022840"/>
    </source>
</evidence>
<keyword evidence="3" id="KW-0547">Nucleotide-binding</keyword>
<evidence type="ECO:0000313" key="11">
    <source>
        <dbReference type="Proteomes" id="UP001434337"/>
    </source>
</evidence>
<evidence type="ECO:0000313" key="10">
    <source>
        <dbReference type="EMBL" id="WZW98428.1"/>
    </source>
</evidence>
<dbReference type="EMBL" id="CP115965">
    <property type="protein sequence ID" value="WZW98428.1"/>
    <property type="molecule type" value="Genomic_DNA"/>
</dbReference>
<keyword evidence="4 10" id="KW-0067">ATP-binding</keyword>
<dbReference type="PANTHER" id="PTHR43394">
    <property type="entry name" value="ATP-DEPENDENT PERMEASE MDL1, MITOCHONDRIAL"/>
    <property type="match status" value="1"/>
</dbReference>
<dbReference type="PROSITE" id="PS50929">
    <property type="entry name" value="ABC_TM1F"/>
    <property type="match status" value="1"/>
</dbReference>
<dbReference type="RefSeq" id="WP_342372469.1">
    <property type="nucleotide sequence ID" value="NZ_CP115965.1"/>
</dbReference>
<proteinExistence type="predicted"/>
<evidence type="ECO:0000256" key="7">
    <source>
        <dbReference type="SAM" id="Phobius"/>
    </source>
</evidence>
<keyword evidence="5 7" id="KW-1133">Transmembrane helix</keyword>
<dbReference type="Pfam" id="PF00664">
    <property type="entry name" value="ABC_membrane"/>
    <property type="match status" value="1"/>
</dbReference>
<comment type="subcellular location">
    <subcellularLocation>
        <location evidence="1">Cell membrane</location>
        <topology evidence="1">Multi-pass membrane protein</topology>
    </subcellularLocation>
</comment>
<feature type="domain" description="ABC transporter" evidence="8">
    <location>
        <begin position="371"/>
        <end position="610"/>
    </location>
</feature>
<evidence type="ECO:0000259" key="8">
    <source>
        <dbReference type="PROSITE" id="PS50893"/>
    </source>
</evidence>
<keyword evidence="6 7" id="KW-0472">Membrane</keyword>
<feature type="transmembrane region" description="Helical" evidence="7">
    <location>
        <begin position="178"/>
        <end position="198"/>
    </location>
</feature>
<dbReference type="PROSITE" id="PS50893">
    <property type="entry name" value="ABC_TRANSPORTER_2"/>
    <property type="match status" value="1"/>
</dbReference>
<dbReference type="InterPro" id="IPR017871">
    <property type="entry name" value="ABC_transporter-like_CS"/>
</dbReference>
<dbReference type="Pfam" id="PF00005">
    <property type="entry name" value="ABC_tran"/>
    <property type="match status" value="1"/>
</dbReference>
<evidence type="ECO:0000256" key="3">
    <source>
        <dbReference type="ARBA" id="ARBA00022741"/>
    </source>
</evidence>
<evidence type="ECO:0000256" key="5">
    <source>
        <dbReference type="ARBA" id="ARBA00022989"/>
    </source>
</evidence>
<dbReference type="PANTHER" id="PTHR43394:SF1">
    <property type="entry name" value="ATP-BINDING CASSETTE SUB-FAMILY B MEMBER 10, MITOCHONDRIAL"/>
    <property type="match status" value="1"/>
</dbReference>
<dbReference type="Proteomes" id="UP001434337">
    <property type="component" value="Chromosome"/>
</dbReference>
<name>A0ABZ3C7I6_9ACTN</name>
<keyword evidence="2 7" id="KW-0812">Transmembrane</keyword>
<evidence type="ECO:0000256" key="1">
    <source>
        <dbReference type="ARBA" id="ARBA00004651"/>
    </source>
</evidence>
<organism evidence="10 11">
    <name type="scientific">Propioniciclava soli</name>
    <dbReference type="NCBI Taxonomy" id="2775081"/>
    <lineage>
        <taxon>Bacteria</taxon>
        <taxon>Bacillati</taxon>
        <taxon>Actinomycetota</taxon>
        <taxon>Actinomycetes</taxon>
        <taxon>Propionibacteriales</taxon>
        <taxon>Propionibacteriaceae</taxon>
        <taxon>Propioniciclava</taxon>
    </lineage>
</organism>
<dbReference type="Gene3D" id="3.40.50.300">
    <property type="entry name" value="P-loop containing nucleotide triphosphate hydrolases"/>
    <property type="match status" value="1"/>
</dbReference>
<dbReference type="InterPro" id="IPR027417">
    <property type="entry name" value="P-loop_NTPase"/>
</dbReference>
<evidence type="ECO:0000256" key="2">
    <source>
        <dbReference type="ARBA" id="ARBA00022692"/>
    </source>
</evidence>
<evidence type="ECO:0000259" key="9">
    <source>
        <dbReference type="PROSITE" id="PS50929"/>
    </source>
</evidence>
<keyword evidence="11" id="KW-1185">Reference proteome</keyword>
<dbReference type="Gene3D" id="1.20.1560.10">
    <property type="entry name" value="ABC transporter type 1, transmembrane domain"/>
    <property type="match status" value="1"/>
</dbReference>
<dbReference type="InterPro" id="IPR003593">
    <property type="entry name" value="AAA+_ATPase"/>
</dbReference>
<feature type="transmembrane region" description="Helical" evidence="7">
    <location>
        <begin position="219"/>
        <end position="239"/>
    </location>
</feature>
<dbReference type="SMART" id="SM00382">
    <property type="entry name" value="AAA"/>
    <property type="match status" value="1"/>
</dbReference>
<gene>
    <name evidence="10" type="ORF">PCC79_16300</name>
</gene>
<evidence type="ECO:0000256" key="6">
    <source>
        <dbReference type="ARBA" id="ARBA00023136"/>
    </source>
</evidence>
<dbReference type="InterPro" id="IPR039421">
    <property type="entry name" value="Type_1_exporter"/>
</dbReference>
<dbReference type="SUPFAM" id="SSF90123">
    <property type="entry name" value="ABC transporter transmembrane region"/>
    <property type="match status" value="1"/>
</dbReference>
<feature type="transmembrane region" description="Helical" evidence="7">
    <location>
        <begin position="288"/>
        <end position="308"/>
    </location>
</feature>
<dbReference type="GO" id="GO:0005524">
    <property type="term" value="F:ATP binding"/>
    <property type="evidence" value="ECO:0007669"/>
    <property type="project" value="UniProtKB-KW"/>
</dbReference>
<feature type="transmembrane region" description="Helical" evidence="7">
    <location>
        <begin position="259"/>
        <end position="281"/>
    </location>
</feature>
<dbReference type="InterPro" id="IPR036640">
    <property type="entry name" value="ABC1_TM_sf"/>
</dbReference>
<feature type="domain" description="ABC transmembrane type-1" evidence="9">
    <location>
        <begin position="38"/>
        <end position="319"/>
    </location>
</feature>
<protein>
    <submittedName>
        <fullName evidence="10">ABC transporter ATP-binding protein</fullName>
    </submittedName>
</protein>
<dbReference type="PROSITE" id="PS00211">
    <property type="entry name" value="ABC_TRANSPORTER_1"/>
    <property type="match status" value="1"/>
</dbReference>